<evidence type="ECO:0000313" key="3">
    <source>
        <dbReference type="EMBL" id="OUS46920.1"/>
    </source>
</evidence>
<feature type="domain" description="Trafficking protein particle complex subunit 11" evidence="2">
    <location>
        <begin position="295"/>
        <end position="548"/>
    </location>
</feature>
<dbReference type="EMBL" id="KZ155780">
    <property type="protein sequence ID" value="OUS46920.1"/>
    <property type="molecule type" value="Genomic_DNA"/>
</dbReference>
<sequence length="1477" mass="165154">MRLDDLRTPPLALVLALGVDDAQEAKIKDVFAHSRPPMELISRPCLDDAKDALKSRGRKRSVRASLRESRGGAGASGVRLDASGGEYADQRARGTSSDSTTELGGHRRSVNLRGILRRRWLTKHRRERASVVMAVIENESLENEVGTRRALESSLERLYGLAHNAGAACCVVVVARGPGLPDYLPEDKAVVIRQTLRVDNRSIVTLNTAQGQDWSRAARVAQELSVKVYEGECERMTALSEESACPAALRVRYMFKAGAYAEFRGDWTTAARRYRASYEAIPNVTQDMSPQDIIETLEVSEVLHVKLCVLLLHSGSPTEAVRQIEEHMRRWSKSPLKALPREALPMFHQWRATQYDVFGDLLDARMPSPAPVGTPRTHLPAFYFHAAARCSVERRRAFDDVADASDAPTLDVKVEPGSFVGQMKIAGTDDEPLSAEQYVVYLRVKDTRDDISRETIELLTKAHEHYKTNAAGLIGARSFAALICELADEYLHAGDYESAQKLFNTVAVVYRREHWKELLCSVLMNLKACATALRDEEAYLNICLEMAALGDETTEHAAAALAAALAAMNEACDEDEDTPTITCEENLGNLFILKAGFSSVDCVPGEPVQFHVALRSNLAGDVKVTHIDVDFTEPDAYEWSDSTPRTLRLKEWNKLSFEVVPKCGHICEAYSLTLTLDSGYELVLPINNQTSDCTAANRDYESLPASVLKTRIKTHVLDVSDAPPRATISIRTPDGPALVGEMSRVVVTVMSVADELEEAELVLAVTENDQPSKHVQILTDEGDEIKAGKIIIGDVALHAKWTGMICLRWTGECPPAALHASLTAKRTGARMTEKFKDKPRTAPVENVAQISCDDPFVVKRAYLPAYRQSPLVLQEDKCSKSPPLGTMLATLHVGGPTEIALDGVQSYDTKDASNEAAVTKTETSVDATLQKGDAFLHIIPLRAQEHGEDSIRVKWHRAHGDSRCKDGIPTIILNEYRLPNVTGSKPPLVVELKCPPKLFIGEPFTYEVRVTNTTTLNHDIKIAVTDSAGFVFSGYRRTTMYVPPLSNASLYLLLVPVSTGEMMLPELALSAERLSAKFVPPIESRRVYKLTCIRCVDSLREFDKTGNSGFRWRCDDDFTVHVVRSRGRQHRVCDSARLVRTGRIIFYRATVTAHDSEHGRSGAAHEAALRASFKRGVDERVQAERLAANGLVNHVLRRVRQKFQVTRCERVHEQARTGDVVHRRGHRKLIRQLRARLRGERLKLRNEEHRLHVRRAVHALSDPLVVIVDADLEAAVDGRRNVIWMPLNVARQVEQNLLCARRLNIHPTEREPAREPAHQSRTTTPQPARRRNSIHARESQVSRQRLSWPRGFKTNLHRRFIFPFTLDIDPKTPSLHDQLIPDVHRESKAIESRSHVRARRRDAHDQPLALLQRAILGFDHPRVDVGGPSVRAYRGLLRLRVRSRALHATGRRRHPGRGFRLEGRFSRGTRARDDVRR</sequence>
<protein>
    <submittedName>
        <fullName evidence="3">Foie gras liver health family 1-domain-containing protein</fullName>
    </submittedName>
</protein>
<dbReference type="PANTHER" id="PTHR14374">
    <property type="entry name" value="FOIE GRAS"/>
    <property type="match status" value="1"/>
</dbReference>
<feature type="compositionally biased region" description="Polar residues" evidence="1">
    <location>
        <begin position="93"/>
        <end position="102"/>
    </location>
</feature>
<gene>
    <name evidence="3" type="ORF">BE221DRAFT_167172</name>
</gene>
<reference evidence="3" key="1">
    <citation type="submission" date="2017-04" db="EMBL/GenBank/DDBJ databases">
        <title>Population genomics of picophytoplankton unveils novel chromosome hypervariability.</title>
        <authorList>
            <consortium name="DOE Joint Genome Institute"/>
            <person name="Blanc-Mathieu R."/>
            <person name="Krasovec M."/>
            <person name="Hebrard M."/>
            <person name="Yau S."/>
            <person name="Desgranges E."/>
            <person name="Martin J."/>
            <person name="Schackwitz W."/>
            <person name="Kuo A."/>
            <person name="Salin G."/>
            <person name="Donnadieu C."/>
            <person name="Desdevises Y."/>
            <person name="Sanchez-Ferandin S."/>
            <person name="Moreau H."/>
            <person name="Rivals E."/>
            <person name="Grigoriev I.V."/>
            <person name="Grimsley N."/>
            <person name="Eyre-Walker A."/>
            <person name="Piganeau G."/>
        </authorList>
    </citation>
    <scope>NUCLEOTIDE SEQUENCE [LARGE SCALE GENOMIC DNA]</scope>
    <source>
        <strain evidence="3">RCC 1115</strain>
    </source>
</reference>
<dbReference type="eggNOG" id="KOG4386">
    <property type="taxonomic scope" value="Eukaryota"/>
</dbReference>
<feature type="region of interest" description="Disordered" evidence="1">
    <location>
        <begin position="53"/>
        <end position="106"/>
    </location>
</feature>
<feature type="region of interest" description="Disordered" evidence="1">
    <location>
        <begin position="1308"/>
        <end position="1342"/>
    </location>
</feature>
<dbReference type="InterPro" id="IPR021773">
    <property type="entry name" value="TPC11"/>
</dbReference>
<accession>A0A1Y5IBE7</accession>
<dbReference type="Pfam" id="PF11817">
    <property type="entry name" value="Foie-gras_1"/>
    <property type="match status" value="1"/>
</dbReference>
<evidence type="ECO:0000256" key="1">
    <source>
        <dbReference type="SAM" id="MobiDB-lite"/>
    </source>
</evidence>
<evidence type="ECO:0000259" key="2">
    <source>
        <dbReference type="Pfam" id="PF11817"/>
    </source>
</evidence>
<dbReference type="PANTHER" id="PTHR14374:SF0">
    <property type="entry name" value="TRAFFICKING PROTEIN PARTICLE COMPLEX SUBUNIT 11"/>
    <property type="match status" value="1"/>
</dbReference>
<name>A0A1Y5IBE7_OSTTA</name>
<dbReference type="Proteomes" id="UP000195557">
    <property type="component" value="Unassembled WGS sequence"/>
</dbReference>
<organism evidence="3">
    <name type="scientific">Ostreococcus tauri</name>
    <name type="common">Marine green alga</name>
    <dbReference type="NCBI Taxonomy" id="70448"/>
    <lineage>
        <taxon>Eukaryota</taxon>
        <taxon>Viridiplantae</taxon>
        <taxon>Chlorophyta</taxon>
        <taxon>Mamiellophyceae</taxon>
        <taxon>Mamiellales</taxon>
        <taxon>Bathycoccaceae</taxon>
        <taxon>Ostreococcus</taxon>
    </lineage>
</organism>
<proteinExistence type="predicted"/>
<feature type="compositionally biased region" description="Basic and acidic residues" evidence="1">
    <location>
        <begin position="1308"/>
        <end position="1318"/>
    </location>
</feature>